<evidence type="ECO:0000259" key="2">
    <source>
        <dbReference type="Pfam" id="PF08729"/>
    </source>
</evidence>
<feature type="region of interest" description="Disordered" evidence="1">
    <location>
        <begin position="648"/>
        <end position="679"/>
    </location>
</feature>
<gene>
    <name evidence="3" type="ordered locus">AXX17_At1g22680</name>
</gene>
<accession>A0A178WHE2</accession>
<evidence type="ECO:0000313" key="4">
    <source>
        <dbReference type="Proteomes" id="UP000078284"/>
    </source>
</evidence>
<feature type="compositionally biased region" description="Polar residues" evidence="1">
    <location>
        <begin position="211"/>
        <end position="235"/>
    </location>
</feature>
<evidence type="ECO:0000313" key="3">
    <source>
        <dbReference type="EMBL" id="OAP16965.1"/>
    </source>
</evidence>
<feature type="region of interest" description="Disordered" evidence="1">
    <location>
        <begin position="157"/>
        <end position="287"/>
    </location>
</feature>
<feature type="compositionally biased region" description="Polar residues" evidence="1">
    <location>
        <begin position="650"/>
        <end position="670"/>
    </location>
</feature>
<dbReference type="EMBL" id="LUHQ01000001">
    <property type="protein sequence ID" value="OAP16965.1"/>
    <property type="molecule type" value="Genomic_DNA"/>
</dbReference>
<protein>
    <recommendedName>
        <fullName evidence="2">Hpc2-related domain-containing protein</fullName>
    </recommendedName>
</protein>
<feature type="compositionally biased region" description="Polar residues" evidence="1">
    <location>
        <begin position="708"/>
        <end position="723"/>
    </location>
</feature>
<feature type="domain" description="Hpc2-related" evidence="2">
    <location>
        <begin position="116"/>
        <end position="164"/>
    </location>
</feature>
<dbReference type="Proteomes" id="UP000078284">
    <property type="component" value="Chromosome 1"/>
</dbReference>
<feature type="region of interest" description="Disordered" evidence="1">
    <location>
        <begin position="108"/>
        <end position="137"/>
    </location>
</feature>
<comment type="caution">
    <text evidence="3">The sequence shown here is derived from an EMBL/GenBank/DDBJ whole genome shotgun (WGS) entry which is preliminary data.</text>
</comment>
<feature type="compositionally biased region" description="Basic and acidic residues" evidence="1">
    <location>
        <begin position="157"/>
        <end position="167"/>
    </location>
</feature>
<evidence type="ECO:0000256" key="1">
    <source>
        <dbReference type="SAM" id="MobiDB-lite"/>
    </source>
</evidence>
<dbReference type="Pfam" id="PF08729">
    <property type="entry name" value="HUN"/>
    <property type="match status" value="1"/>
</dbReference>
<dbReference type="InterPro" id="IPR014840">
    <property type="entry name" value="HRD"/>
</dbReference>
<dbReference type="PANTHER" id="PTHR21669">
    <property type="entry name" value="CAPZ-INTERACTING PROTEIN AND RELATED PROTEINS"/>
    <property type="match status" value="1"/>
</dbReference>
<reference evidence="4" key="1">
    <citation type="journal article" date="2016" name="Proc. Natl. Acad. Sci. U.S.A.">
        <title>Chromosome-level assembly of Arabidopsis thaliana Ler reveals the extent of translocation and inversion polymorphisms.</title>
        <authorList>
            <person name="Zapata L."/>
            <person name="Ding J."/>
            <person name="Willing E.M."/>
            <person name="Hartwig B."/>
            <person name="Bezdan D."/>
            <person name="Jiao W.B."/>
            <person name="Patel V."/>
            <person name="Velikkakam James G."/>
            <person name="Koornneef M."/>
            <person name="Ossowski S."/>
            <person name="Schneeberger K."/>
        </authorList>
    </citation>
    <scope>NUCLEOTIDE SEQUENCE [LARGE SCALE GENOMIC DNA]</scope>
    <source>
        <strain evidence="4">cv. Landsberg erecta</strain>
    </source>
</reference>
<sequence length="723" mass="80919">MSEVNEMSGGSIGGELLRASPKVLTAGDRKLLKVELRPGDTTYVSWKKLMRDAGKVNGLSASVPDPPPNANPNLEFRIAPGHPVEIETNEQPHSNRFNAVIEKIERLYKGNDSSDGEELDGAPDDDEYDTEDSFIDDAELDEYFEVDNSTVKHDGFYVNRGKLERMEPSTTSNQQPKKRRRKDSAKPCRDAVDVSDKHTKLSITARKKDQSTAPGSWKTQESPLPSGAQDANTSVPLDDVKHSDRANHQSRNDTSHKSRETGSSSALHQKYSNKSLHQQSTSLLGKSPPNVFAEVTVVRQKENNGMHQLANVTGSRQSSQASVSTFQLCLQLHKIHSVSWLHSKVVVLFLQFSSRFCDIFLKKDGSNVKSKTSILEKAIRELEKVVVESRPPAITENQEADTSSQAVKRRLPRDVKLKLAKVARIAQASQGKHSTELINRLMSIVGHLIQLRSLKRNLKIMIDMGDSATREKDTRFKQINNEVLDMIKAKVSLMESQAIKPEGATSDDFQDSVEKPSLKKFVMDAALEDKLCDLYDIFIDGLDEDQGPQTKKLYVNLAELWPNRLMDYRGIKHAIFRAKERRKALYGNLAKEMDQTKMKKSMKQLVPRTDCTAQPNTELVVQRQHSGEKKLIVDPNATSTSVVTSQTMVDRSNQQQPEKLKGISSSCNPTEETRVVKRKNEAVMAEKQVVLALKKPEHPQTRVIPAPQNLNIPRTTPDLNLPS</sequence>
<dbReference type="PANTHER" id="PTHR21669:SF28">
    <property type="entry name" value="YEMANUCLEIN"/>
    <property type="match status" value="1"/>
</dbReference>
<feature type="compositionally biased region" description="Basic and acidic residues" evidence="1">
    <location>
        <begin position="238"/>
        <end position="260"/>
    </location>
</feature>
<feature type="compositionally biased region" description="Polar residues" evidence="1">
    <location>
        <begin position="261"/>
        <end position="284"/>
    </location>
</feature>
<feature type="region of interest" description="Disordered" evidence="1">
    <location>
        <begin position="699"/>
        <end position="723"/>
    </location>
</feature>
<name>A0A178WHE2_ARATH</name>
<proteinExistence type="predicted"/>
<dbReference type="ExpressionAtlas" id="A0A178WHE2">
    <property type="expression patterns" value="baseline and differential"/>
</dbReference>
<feature type="compositionally biased region" description="Basic and acidic residues" evidence="1">
    <location>
        <begin position="184"/>
        <end position="199"/>
    </location>
</feature>
<dbReference type="AlphaFoldDB" id="A0A178WHE2"/>
<feature type="compositionally biased region" description="Acidic residues" evidence="1">
    <location>
        <begin position="114"/>
        <end position="137"/>
    </location>
</feature>
<organism evidence="3 4">
    <name type="scientific">Arabidopsis thaliana</name>
    <name type="common">Mouse-ear cress</name>
    <dbReference type="NCBI Taxonomy" id="3702"/>
    <lineage>
        <taxon>Eukaryota</taxon>
        <taxon>Viridiplantae</taxon>
        <taxon>Streptophyta</taxon>
        <taxon>Embryophyta</taxon>
        <taxon>Tracheophyta</taxon>
        <taxon>Spermatophyta</taxon>
        <taxon>Magnoliopsida</taxon>
        <taxon>eudicotyledons</taxon>
        <taxon>Gunneridae</taxon>
        <taxon>Pentapetalae</taxon>
        <taxon>rosids</taxon>
        <taxon>malvids</taxon>
        <taxon>Brassicales</taxon>
        <taxon>Brassicaceae</taxon>
        <taxon>Camelineae</taxon>
        <taxon>Arabidopsis</taxon>
    </lineage>
</organism>